<feature type="transmembrane region" description="Helical" evidence="2">
    <location>
        <begin position="338"/>
        <end position="357"/>
    </location>
</feature>
<evidence type="ECO:0000256" key="1">
    <source>
        <dbReference type="SAM" id="MobiDB-lite"/>
    </source>
</evidence>
<dbReference type="PANTHER" id="PTHR33406:SF13">
    <property type="entry name" value="MEMBRANE PROTEIN YDFJ"/>
    <property type="match status" value="1"/>
</dbReference>
<dbReference type="EMBL" id="CAEZYQ010000016">
    <property type="protein sequence ID" value="CAB4753554.1"/>
    <property type="molecule type" value="Genomic_DNA"/>
</dbReference>
<evidence type="ECO:0000256" key="2">
    <source>
        <dbReference type="SAM" id="Phobius"/>
    </source>
</evidence>
<accession>A0A6J6U3E3</accession>
<feature type="transmembrane region" description="Helical" evidence="2">
    <location>
        <begin position="251"/>
        <end position="268"/>
    </location>
</feature>
<dbReference type="GO" id="GO:0005886">
    <property type="term" value="C:plasma membrane"/>
    <property type="evidence" value="ECO:0007669"/>
    <property type="project" value="TreeGrafter"/>
</dbReference>
<feature type="region of interest" description="Disordered" evidence="1">
    <location>
        <begin position="731"/>
        <end position="750"/>
    </location>
</feature>
<sequence>MAALALLVLAVLTVGGLSRLEFDTSVATFLDAEDPAREAYTLDEQQFGSDPITVVIRSEAGQPWLTTDKLPQLIALEGQLSALPGVRVVYGPGTVLNQLAASAQNFLSGISFKRQDVVAEAARRARAEGGGPEEIARAKREALRAYDLRYGVLLTQALPAGLPTLSNQAFVDAVAFDDDEPRPTLRFVLPDEDTIALVIRPEGGLTQGQVATLVNGIRDTVGQADLAAEEPIVSGSPVVLAGLVEQSRYEVPYLTLASVLAVGTLLTIGARRLRRRERWFANLIPLAAAGGAVLLDLALLGWLDQPASLVLVAVLPAIVGIGCDVPIYLGLFGPSRRVIANAIATATGFAMTALSPVPFLQQLGLLIAVGVIAAAVIGQLLRFALGATVPVRDDAADSGGAPLGRRGRRTAQVVLGAMAVSALAGWVLLPGIPLKADLAGLAEGLPVEAEASESQRILGVSGQVDVLLTGSAAPPETLAWSVEAREAVVAELGDQLRTILSPAQLLGFLGPDPTAQQIGSAYALMPPYLLSAVSSADASTTAMSFGVVPSDIAEQGALLEAIRRTLPPPPEGSEVVIAGVPAVAAREFELLDESRLVANLGGVLAPSVALLLVLGWRHRGDALRALLAASIATGLGLLALRVSGASLTPLTCALGSLTAAVGCEFTVMLRHRAFPWRSVVVAGSTSTAGYLVLLGSDLDVMRNFAIVLAMSVVWAGLSAAVVALALPRRADDDGAEPAEDARRSSQEVPA</sequence>
<reference evidence="3" key="1">
    <citation type="submission" date="2020-05" db="EMBL/GenBank/DDBJ databases">
        <authorList>
            <person name="Chiriac C."/>
            <person name="Salcher M."/>
            <person name="Ghai R."/>
            <person name="Kavagutti S V."/>
        </authorList>
    </citation>
    <scope>NUCLEOTIDE SEQUENCE</scope>
</reference>
<keyword evidence="2" id="KW-1133">Transmembrane helix</keyword>
<gene>
    <name evidence="3" type="ORF">UFOPK2761_02134</name>
</gene>
<organism evidence="3">
    <name type="scientific">freshwater metagenome</name>
    <dbReference type="NCBI Taxonomy" id="449393"/>
    <lineage>
        <taxon>unclassified sequences</taxon>
        <taxon>metagenomes</taxon>
        <taxon>ecological metagenomes</taxon>
    </lineage>
</organism>
<feature type="transmembrane region" description="Helical" evidence="2">
    <location>
        <begin position="705"/>
        <end position="726"/>
    </location>
</feature>
<feature type="transmembrane region" description="Helical" evidence="2">
    <location>
        <begin position="623"/>
        <end position="640"/>
    </location>
</feature>
<dbReference type="PANTHER" id="PTHR33406">
    <property type="entry name" value="MEMBRANE PROTEIN MJ1562-RELATED"/>
    <property type="match status" value="1"/>
</dbReference>
<feature type="transmembrane region" description="Helical" evidence="2">
    <location>
        <begin position="596"/>
        <end position="616"/>
    </location>
</feature>
<feature type="transmembrane region" description="Helical" evidence="2">
    <location>
        <begin position="674"/>
        <end position="693"/>
    </location>
</feature>
<proteinExistence type="predicted"/>
<feature type="compositionally biased region" description="Basic and acidic residues" evidence="1">
    <location>
        <begin position="739"/>
        <end position="750"/>
    </location>
</feature>
<keyword evidence="2" id="KW-0812">Transmembrane</keyword>
<dbReference type="AlphaFoldDB" id="A0A6J6U3E3"/>
<dbReference type="InterPro" id="IPR050545">
    <property type="entry name" value="Mycobact_MmpL"/>
</dbReference>
<dbReference type="SUPFAM" id="SSF82866">
    <property type="entry name" value="Multidrug efflux transporter AcrB transmembrane domain"/>
    <property type="match status" value="2"/>
</dbReference>
<feature type="transmembrane region" description="Helical" evidence="2">
    <location>
        <begin position="413"/>
        <end position="432"/>
    </location>
</feature>
<protein>
    <submittedName>
        <fullName evidence="3">Unannotated protein</fullName>
    </submittedName>
</protein>
<name>A0A6J6U3E3_9ZZZZ</name>
<keyword evidence="2" id="KW-0472">Membrane</keyword>
<feature type="transmembrane region" description="Helical" evidence="2">
    <location>
        <begin position="363"/>
        <end position="385"/>
    </location>
</feature>
<feature type="transmembrane region" description="Helical" evidence="2">
    <location>
        <begin position="280"/>
        <end position="303"/>
    </location>
</feature>
<feature type="transmembrane region" description="Helical" evidence="2">
    <location>
        <begin position="646"/>
        <end position="667"/>
    </location>
</feature>
<feature type="transmembrane region" description="Helical" evidence="2">
    <location>
        <begin position="309"/>
        <end position="331"/>
    </location>
</feature>
<evidence type="ECO:0000313" key="3">
    <source>
        <dbReference type="EMBL" id="CAB4753554.1"/>
    </source>
</evidence>